<sequence>MTERASVRFRVTQYANEQPWIVVEPLGGGRLDMFKKVIGLDLAAGTSFEKAARICDLLNENIEQIGET</sequence>
<evidence type="ECO:0000313" key="1">
    <source>
        <dbReference type="EMBL" id="OSJ31085.1"/>
    </source>
</evidence>
<protein>
    <submittedName>
        <fullName evidence="1">Uncharacterized protein</fullName>
    </submittedName>
</protein>
<dbReference type="Proteomes" id="UP000193884">
    <property type="component" value="Unassembled WGS sequence"/>
</dbReference>
<reference evidence="1 2" key="1">
    <citation type="submission" date="2017-03" db="EMBL/GenBank/DDBJ databases">
        <title>Whole genome sequences of fourteen strains of Bradyrhizobium canariense and one strain of Bradyrhizobium japonicum isolated from Lupinus (Papilionoideae: Genisteae) species in Algeria.</title>
        <authorList>
            <person name="Crovadore J."/>
            <person name="Chekireb D."/>
            <person name="Brachmann A."/>
            <person name="Chablais R."/>
            <person name="Cochard B."/>
            <person name="Lefort F."/>
        </authorList>
    </citation>
    <scope>NUCLEOTIDE SEQUENCE [LARGE SCALE GENOMIC DNA]</scope>
    <source>
        <strain evidence="1 2">UBMAN05</strain>
    </source>
</reference>
<dbReference type="EMBL" id="NAFK01000150">
    <property type="protein sequence ID" value="OSJ31085.1"/>
    <property type="molecule type" value="Genomic_DNA"/>
</dbReference>
<name>A0ABX3X729_9BRAD</name>
<keyword evidence="2" id="KW-1185">Reference proteome</keyword>
<evidence type="ECO:0000313" key="2">
    <source>
        <dbReference type="Proteomes" id="UP000193884"/>
    </source>
</evidence>
<gene>
    <name evidence="1" type="ORF">BST63_10590</name>
</gene>
<comment type="caution">
    <text evidence="1">The sequence shown here is derived from an EMBL/GenBank/DDBJ whole genome shotgun (WGS) entry which is preliminary data.</text>
</comment>
<organism evidence="1 2">
    <name type="scientific">Bradyrhizobium canariense</name>
    <dbReference type="NCBI Taxonomy" id="255045"/>
    <lineage>
        <taxon>Bacteria</taxon>
        <taxon>Pseudomonadati</taxon>
        <taxon>Pseudomonadota</taxon>
        <taxon>Alphaproteobacteria</taxon>
        <taxon>Hyphomicrobiales</taxon>
        <taxon>Nitrobacteraceae</taxon>
        <taxon>Bradyrhizobium</taxon>
    </lineage>
</organism>
<proteinExistence type="predicted"/>
<accession>A0ABX3X729</accession>